<accession>A0ABT5HXL4</accession>
<organism evidence="1 2">
    <name type="scientific">Asticcacaulis aquaticus</name>
    <dbReference type="NCBI Taxonomy" id="2984212"/>
    <lineage>
        <taxon>Bacteria</taxon>
        <taxon>Pseudomonadati</taxon>
        <taxon>Pseudomonadota</taxon>
        <taxon>Alphaproteobacteria</taxon>
        <taxon>Caulobacterales</taxon>
        <taxon>Caulobacteraceae</taxon>
        <taxon>Asticcacaulis</taxon>
    </lineage>
</organism>
<evidence type="ECO:0000313" key="2">
    <source>
        <dbReference type="Proteomes" id="UP001214854"/>
    </source>
</evidence>
<dbReference type="Proteomes" id="UP001214854">
    <property type="component" value="Unassembled WGS sequence"/>
</dbReference>
<dbReference type="RefSeq" id="WP_272749281.1">
    <property type="nucleotide sequence ID" value="NZ_JAQQKX010000015.1"/>
</dbReference>
<protein>
    <submittedName>
        <fullName evidence="1">Uncharacterized protein</fullName>
    </submittedName>
</protein>
<gene>
    <name evidence="1" type="ORF">PQU92_16125</name>
</gene>
<name>A0ABT5HXL4_9CAUL</name>
<comment type="caution">
    <text evidence="1">The sequence shown here is derived from an EMBL/GenBank/DDBJ whole genome shotgun (WGS) entry which is preliminary data.</text>
</comment>
<evidence type="ECO:0000313" key="1">
    <source>
        <dbReference type="EMBL" id="MDC7684812.1"/>
    </source>
</evidence>
<sequence length="55" mass="6320">MRTPDPSFPALRADARANLPSQVQRATEVYIPPHRPDLFGLFEVVLRFTRRLGWG</sequence>
<reference evidence="1 2" key="1">
    <citation type="submission" date="2023-01" db="EMBL/GenBank/DDBJ databases">
        <title>Novel species of the genus Asticcacaulis isolated from rivers.</title>
        <authorList>
            <person name="Lu H."/>
        </authorList>
    </citation>
    <scope>NUCLEOTIDE SEQUENCE [LARGE SCALE GENOMIC DNA]</scope>
    <source>
        <strain evidence="1 2">BYS171W</strain>
    </source>
</reference>
<dbReference type="EMBL" id="JAQQKX010000015">
    <property type="protein sequence ID" value="MDC7684812.1"/>
    <property type="molecule type" value="Genomic_DNA"/>
</dbReference>
<proteinExistence type="predicted"/>
<keyword evidence="2" id="KW-1185">Reference proteome</keyword>